<evidence type="ECO:0000256" key="3">
    <source>
        <dbReference type="ARBA" id="ARBA00022553"/>
    </source>
</evidence>
<accession>A0ABT8LEI7</accession>
<sequence length="1091" mass="124714">MNKKILLSVFFKPVVLLLLTGEVFAQRAIVDSLETELRKATTDSAKILYSVELAMKIGSVRPDSAHLLCQQAGAVVHRLENPELRTKALRLIGKSYQVIRQMDTALIFYERAKQLAIEIGNRKLLADVLNNFGSAYRDTNDTEKSLDHFLQSLKVYKEVGDKPGQIAALNNIGIIHMENGELTQALSDYEQALKLLEETGNKSNQAAILQNMGLIYSRQNKLEECISLYEKALQIRLELGQMGSASTVLSLLGSTHSRHGNFIRAQEYYQQSLKIAEELGDMQLKSRTLKSLGVLHNSLKEYDKGLAYLRECLRLRKETKDRRGQASVLNSIGRNLMFQGAYEQALHNLHESLSLHRKVGPEHSEPYPLYNIGSTFEKLGHLDSAYFYLQRAMQLLTKHKSKYLQTLCLTDLGRVYWRQGQTQKAINSLESAYSLTSANTLHVEKADITSLLYKINKEEGNYKKALQYLERHDALQDSLFNMENTRELTRQEAEYEFEKEKQQLAYEKEKELLMVDSELRRQRSLQIAMVMALVIALVFILVIMRYSRLKQRSNAELQRLNSEILQQKERLEELDKVKSRFFTNISHEFRTPLTVIGGMADQIRKSPQKWLERGLKMIKQNNANLLNLVNQILDLRKLETGGLQLNMIQGNIVFYLKYITESFHSLAENKNIEIHFSECDQEIMMDYDKEKILRVVSNLLSNAIKFTPEEGNIYFSIGRQGKGNTPMLRLQIRDTGIGIARGKLPYIFDRFYQIDSSDTRKGEGTGIGLALVNELVKLMEGVCHVESEVGEGTTFTILLPIRQNAMPSAEPNGNALDDLIFALSEQEVISETLVSTNRKVTDRAKLLVIEDNVNVIQYIESILENDYELLVATDGQEGIDMAIEHIPHLIISDVMMPLKDGFEVCETLKKDVRTSHIPIVMLTARADDDSRIAGLERGADAYLAKPFNQKELLVRLEKLLEIRQMLQERYQTLGPMTKSDDKIIQQEDSFISRVKKITETRLNDSNFGIPELCQEIGMSRSQLHLKIKALTNRSTTHFIRLIRLHRAKELLQTSDLNITQVAYEVGFNDPSYFSRTFTEEFNLSPREFVKS</sequence>
<dbReference type="SUPFAM" id="SSF46689">
    <property type="entry name" value="Homeodomain-like"/>
    <property type="match status" value="1"/>
</dbReference>
<evidence type="ECO:0000259" key="11">
    <source>
        <dbReference type="PROSITE" id="PS01124"/>
    </source>
</evidence>
<feature type="repeat" description="TPR" evidence="8">
    <location>
        <begin position="166"/>
        <end position="199"/>
    </location>
</feature>
<evidence type="ECO:0000256" key="7">
    <source>
        <dbReference type="PROSITE-ProRule" id="PRU00169"/>
    </source>
</evidence>
<dbReference type="SUPFAM" id="SSF52172">
    <property type="entry name" value="CheY-like"/>
    <property type="match status" value="1"/>
</dbReference>
<dbReference type="Proteomes" id="UP001172083">
    <property type="component" value="Unassembled WGS sequence"/>
</dbReference>
<dbReference type="SMART" id="SM00342">
    <property type="entry name" value="HTH_ARAC"/>
    <property type="match status" value="1"/>
</dbReference>
<feature type="domain" description="HTH araC/xylS-type" evidence="11">
    <location>
        <begin position="992"/>
        <end position="1091"/>
    </location>
</feature>
<dbReference type="InterPro" id="IPR005467">
    <property type="entry name" value="His_kinase_dom"/>
</dbReference>
<dbReference type="InterPro" id="IPR003661">
    <property type="entry name" value="HisK_dim/P_dom"/>
</dbReference>
<dbReference type="InterPro" id="IPR004358">
    <property type="entry name" value="Sig_transdc_His_kin-like_C"/>
</dbReference>
<gene>
    <name evidence="14" type="ORF">QQ020_24080</name>
</gene>
<dbReference type="SMART" id="SM00387">
    <property type="entry name" value="HATPase_c"/>
    <property type="match status" value="1"/>
</dbReference>
<dbReference type="SUPFAM" id="SSF55874">
    <property type="entry name" value="ATPase domain of HSP90 chaperone/DNA topoisomerase II/histidine kinase"/>
    <property type="match status" value="1"/>
</dbReference>
<name>A0ABT8LEI7_9BACT</name>
<evidence type="ECO:0000256" key="9">
    <source>
        <dbReference type="SAM" id="Coils"/>
    </source>
</evidence>
<dbReference type="Pfam" id="PF12833">
    <property type="entry name" value="HTH_18"/>
    <property type="match status" value="1"/>
</dbReference>
<keyword evidence="8" id="KW-0802">TPR repeat</keyword>
<comment type="catalytic activity">
    <reaction evidence="1">
        <text>ATP + protein L-histidine = ADP + protein N-phospho-L-histidine.</text>
        <dbReference type="EC" id="2.7.13.3"/>
    </reaction>
</comment>
<feature type="repeat" description="TPR" evidence="8">
    <location>
        <begin position="246"/>
        <end position="279"/>
    </location>
</feature>
<evidence type="ECO:0000256" key="5">
    <source>
        <dbReference type="ARBA" id="ARBA00023125"/>
    </source>
</evidence>
<dbReference type="PANTHER" id="PTHR43547">
    <property type="entry name" value="TWO-COMPONENT HISTIDINE KINASE"/>
    <property type="match status" value="1"/>
</dbReference>
<reference evidence="14" key="1">
    <citation type="submission" date="2023-06" db="EMBL/GenBank/DDBJ databases">
        <title>Genomic of Agaribacillus aureum.</title>
        <authorList>
            <person name="Wang G."/>
        </authorList>
    </citation>
    <scope>NUCLEOTIDE SEQUENCE</scope>
    <source>
        <strain evidence="14">BMA12</strain>
    </source>
</reference>
<dbReference type="InterPro" id="IPR018060">
    <property type="entry name" value="HTH_AraC"/>
</dbReference>
<dbReference type="PROSITE" id="PS50005">
    <property type="entry name" value="TPR"/>
    <property type="match status" value="7"/>
</dbReference>
<dbReference type="Pfam" id="PF02518">
    <property type="entry name" value="HATPase_c"/>
    <property type="match status" value="1"/>
</dbReference>
<dbReference type="Pfam" id="PF13424">
    <property type="entry name" value="TPR_12"/>
    <property type="match status" value="4"/>
</dbReference>
<dbReference type="SMART" id="SM00448">
    <property type="entry name" value="REC"/>
    <property type="match status" value="1"/>
</dbReference>
<keyword evidence="3 7" id="KW-0597">Phosphoprotein</keyword>
<dbReference type="PRINTS" id="PR00344">
    <property type="entry name" value="BCTRLSENSOR"/>
</dbReference>
<evidence type="ECO:0000259" key="13">
    <source>
        <dbReference type="PROSITE" id="PS50110"/>
    </source>
</evidence>
<organism evidence="14 15">
    <name type="scientific">Agaribacillus aureus</name>
    <dbReference type="NCBI Taxonomy" id="3051825"/>
    <lineage>
        <taxon>Bacteria</taxon>
        <taxon>Pseudomonadati</taxon>
        <taxon>Bacteroidota</taxon>
        <taxon>Cytophagia</taxon>
        <taxon>Cytophagales</taxon>
        <taxon>Splendidivirgaceae</taxon>
        <taxon>Agaribacillus</taxon>
    </lineage>
</organism>
<dbReference type="InterPro" id="IPR019734">
    <property type="entry name" value="TPR_rpt"/>
</dbReference>
<dbReference type="Pfam" id="PF13181">
    <property type="entry name" value="TPR_8"/>
    <property type="match status" value="1"/>
</dbReference>
<keyword evidence="5" id="KW-0238">DNA-binding</keyword>
<dbReference type="SMART" id="SM00388">
    <property type="entry name" value="HisKA"/>
    <property type="match status" value="1"/>
</dbReference>
<evidence type="ECO:0000259" key="12">
    <source>
        <dbReference type="PROSITE" id="PS50109"/>
    </source>
</evidence>
<feature type="domain" description="Histidine kinase" evidence="12">
    <location>
        <begin position="584"/>
        <end position="803"/>
    </location>
</feature>
<dbReference type="InterPro" id="IPR011006">
    <property type="entry name" value="CheY-like_superfamily"/>
</dbReference>
<protein>
    <recommendedName>
        <fullName evidence="2">histidine kinase</fullName>
        <ecNumber evidence="2">2.7.13.3</ecNumber>
    </recommendedName>
</protein>
<keyword evidence="10" id="KW-0472">Membrane</keyword>
<evidence type="ECO:0000256" key="6">
    <source>
        <dbReference type="ARBA" id="ARBA00023163"/>
    </source>
</evidence>
<evidence type="ECO:0000313" key="14">
    <source>
        <dbReference type="EMBL" id="MDN5215180.1"/>
    </source>
</evidence>
<dbReference type="Gene3D" id="3.30.565.10">
    <property type="entry name" value="Histidine kinase-like ATPase, C-terminal domain"/>
    <property type="match status" value="1"/>
</dbReference>
<dbReference type="CDD" id="cd16922">
    <property type="entry name" value="HATPase_EvgS-ArcB-TorS-like"/>
    <property type="match status" value="1"/>
</dbReference>
<keyword evidence="15" id="KW-1185">Reference proteome</keyword>
<dbReference type="EC" id="2.7.13.3" evidence="2"/>
<evidence type="ECO:0000256" key="2">
    <source>
        <dbReference type="ARBA" id="ARBA00012438"/>
    </source>
</evidence>
<feature type="repeat" description="TPR" evidence="8">
    <location>
        <begin position="366"/>
        <end position="399"/>
    </location>
</feature>
<dbReference type="PROSITE" id="PS00041">
    <property type="entry name" value="HTH_ARAC_FAMILY_1"/>
    <property type="match status" value="1"/>
</dbReference>
<keyword evidence="10" id="KW-1133">Transmembrane helix</keyword>
<feature type="repeat" description="TPR" evidence="8">
    <location>
        <begin position="286"/>
        <end position="319"/>
    </location>
</feature>
<evidence type="ECO:0000256" key="8">
    <source>
        <dbReference type="PROSITE-ProRule" id="PRU00339"/>
    </source>
</evidence>
<evidence type="ECO:0000256" key="10">
    <source>
        <dbReference type="SAM" id="Phobius"/>
    </source>
</evidence>
<dbReference type="Pfam" id="PF00512">
    <property type="entry name" value="HisKA"/>
    <property type="match status" value="1"/>
</dbReference>
<dbReference type="SMART" id="SM00028">
    <property type="entry name" value="TPR"/>
    <property type="match status" value="9"/>
</dbReference>
<dbReference type="SUPFAM" id="SSF48452">
    <property type="entry name" value="TPR-like"/>
    <property type="match status" value="3"/>
</dbReference>
<keyword evidence="4" id="KW-0805">Transcription regulation</keyword>
<dbReference type="Gene3D" id="3.40.50.2300">
    <property type="match status" value="1"/>
</dbReference>
<dbReference type="InterPro" id="IPR009057">
    <property type="entry name" value="Homeodomain-like_sf"/>
</dbReference>
<feature type="repeat" description="TPR" evidence="8">
    <location>
        <begin position="206"/>
        <end position="239"/>
    </location>
</feature>
<keyword evidence="6" id="KW-0804">Transcription</keyword>
<dbReference type="CDD" id="cd17574">
    <property type="entry name" value="REC_OmpR"/>
    <property type="match status" value="1"/>
</dbReference>
<dbReference type="EMBL" id="JAUJEB010000006">
    <property type="protein sequence ID" value="MDN5215180.1"/>
    <property type="molecule type" value="Genomic_DNA"/>
</dbReference>
<feature type="repeat" description="TPR" evidence="8">
    <location>
        <begin position="406"/>
        <end position="439"/>
    </location>
</feature>
<dbReference type="Pfam" id="PF00072">
    <property type="entry name" value="Response_reg"/>
    <property type="match status" value="1"/>
</dbReference>
<evidence type="ECO:0000313" key="15">
    <source>
        <dbReference type="Proteomes" id="UP001172083"/>
    </source>
</evidence>
<dbReference type="CDD" id="cd00082">
    <property type="entry name" value="HisKA"/>
    <property type="match status" value="1"/>
</dbReference>
<evidence type="ECO:0000256" key="4">
    <source>
        <dbReference type="ARBA" id="ARBA00023015"/>
    </source>
</evidence>
<proteinExistence type="predicted"/>
<dbReference type="PROSITE" id="PS50110">
    <property type="entry name" value="RESPONSE_REGULATORY"/>
    <property type="match status" value="1"/>
</dbReference>
<keyword evidence="9" id="KW-0175">Coiled coil</keyword>
<dbReference type="InterPro" id="IPR036890">
    <property type="entry name" value="HATPase_C_sf"/>
</dbReference>
<dbReference type="Gene3D" id="1.10.10.60">
    <property type="entry name" value="Homeodomain-like"/>
    <property type="match status" value="1"/>
</dbReference>
<dbReference type="RefSeq" id="WP_346760519.1">
    <property type="nucleotide sequence ID" value="NZ_JAUJEB010000006.1"/>
</dbReference>
<feature type="domain" description="Response regulatory" evidence="13">
    <location>
        <begin position="845"/>
        <end position="960"/>
    </location>
</feature>
<dbReference type="SUPFAM" id="SSF47384">
    <property type="entry name" value="Homodimeric domain of signal transducing histidine kinase"/>
    <property type="match status" value="1"/>
</dbReference>
<evidence type="ECO:0000256" key="1">
    <source>
        <dbReference type="ARBA" id="ARBA00000085"/>
    </source>
</evidence>
<feature type="modified residue" description="4-aspartylphosphate" evidence="7">
    <location>
        <position position="893"/>
    </location>
</feature>
<dbReference type="InterPro" id="IPR001789">
    <property type="entry name" value="Sig_transdc_resp-reg_receiver"/>
</dbReference>
<dbReference type="InterPro" id="IPR011990">
    <property type="entry name" value="TPR-like_helical_dom_sf"/>
</dbReference>
<comment type="caution">
    <text evidence="14">The sequence shown here is derived from an EMBL/GenBank/DDBJ whole genome shotgun (WGS) entry which is preliminary data.</text>
</comment>
<feature type="coiled-coil region" evidence="9">
    <location>
        <begin position="543"/>
        <end position="577"/>
    </location>
</feature>
<dbReference type="PROSITE" id="PS01124">
    <property type="entry name" value="HTH_ARAC_FAMILY_2"/>
    <property type="match status" value="1"/>
</dbReference>
<dbReference type="InterPro" id="IPR018062">
    <property type="entry name" value="HTH_AraC-typ_CS"/>
</dbReference>
<dbReference type="Gene3D" id="1.10.287.130">
    <property type="match status" value="1"/>
</dbReference>
<dbReference type="PROSITE" id="PS50109">
    <property type="entry name" value="HIS_KIN"/>
    <property type="match status" value="1"/>
</dbReference>
<dbReference type="PANTHER" id="PTHR43547:SF2">
    <property type="entry name" value="HYBRID SIGNAL TRANSDUCTION HISTIDINE KINASE C"/>
    <property type="match status" value="1"/>
</dbReference>
<dbReference type="InterPro" id="IPR036097">
    <property type="entry name" value="HisK_dim/P_sf"/>
</dbReference>
<feature type="transmembrane region" description="Helical" evidence="10">
    <location>
        <begin position="525"/>
        <end position="544"/>
    </location>
</feature>
<feature type="repeat" description="TPR" evidence="8">
    <location>
        <begin position="126"/>
        <end position="159"/>
    </location>
</feature>
<dbReference type="InterPro" id="IPR003594">
    <property type="entry name" value="HATPase_dom"/>
</dbReference>
<keyword evidence="10" id="KW-0812">Transmembrane</keyword>
<dbReference type="Gene3D" id="1.25.40.10">
    <property type="entry name" value="Tetratricopeptide repeat domain"/>
    <property type="match status" value="2"/>
</dbReference>